<dbReference type="AlphaFoldDB" id="A0A2T7BLM8"/>
<name>A0A2T7BLM8_9BACT</name>
<gene>
    <name evidence="1" type="ORF">DCC81_03450</name>
</gene>
<dbReference type="EMBL" id="QCYK01000001">
    <property type="protein sequence ID" value="PUZ28549.1"/>
    <property type="molecule type" value="Genomic_DNA"/>
</dbReference>
<evidence type="ECO:0000313" key="1">
    <source>
        <dbReference type="EMBL" id="PUZ28549.1"/>
    </source>
</evidence>
<evidence type="ECO:0000313" key="2">
    <source>
        <dbReference type="Proteomes" id="UP000244450"/>
    </source>
</evidence>
<proteinExistence type="predicted"/>
<keyword evidence="2" id="KW-1185">Reference proteome</keyword>
<organism evidence="1 2">
    <name type="scientific">Chitinophaga parva</name>
    <dbReference type="NCBI Taxonomy" id="2169414"/>
    <lineage>
        <taxon>Bacteria</taxon>
        <taxon>Pseudomonadati</taxon>
        <taxon>Bacteroidota</taxon>
        <taxon>Chitinophagia</taxon>
        <taxon>Chitinophagales</taxon>
        <taxon>Chitinophagaceae</taxon>
        <taxon>Chitinophaga</taxon>
    </lineage>
</organism>
<accession>A0A2T7BLM8</accession>
<sequence>MHVPYFEGVNYDKVLTKIDFPHIWMFDPVGKFCLFGNIETDAFSAKRLLQSFAGLEVGSNSNLIYQTYDRINNTLLLNENNLTDSNSNHALYPLGSPADGLYGSDGKIHITENGRIVYVYRYKNIVLSLDSNLKLLNSFTTIDSNSVAKVKAKYIASQNKITMAKPPLVANEESVVDDALLYIKSPLLADNESKGDFERADPVDIYDLQKGMYKFSIYLPKLDGKGCKSFIVKGGYLVALYDHTLVSFKLNILGI</sequence>
<dbReference type="Proteomes" id="UP000244450">
    <property type="component" value="Unassembled WGS sequence"/>
</dbReference>
<protein>
    <submittedName>
        <fullName evidence="1">Uncharacterized protein</fullName>
    </submittedName>
</protein>
<reference evidence="1 2" key="1">
    <citation type="submission" date="2018-04" db="EMBL/GenBank/DDBJ databases">
        <title>Chitinophaga fuyangensis sp. nov., isolated from soil in a chemical factory.</title>
        <authorList>
            <person name="Chen K."/>
        </authorList>
    </citation>
    <scope>NUCLEOTIDE SEQUENCE [LARGE SCALE GENOMIC DNA]</scope>
    <source>
        <strain evidence="1 2">LY-1</strain>
    </source>
</reference>
<comment type="caution">
    <text evidence="1">The sequence shown here is derived from an EMBL/GenBank/DDBJ whole genome shotgun (WGS) entry which is preliminary data.</text>
</comment>